<dbReference type="InterPro" id="IPR052896">
    <property type="entry name" value="GGT-like_enzyme"/>
</dbReference>
<evidence type="ECO:0000313" key="2">
    <source>
        <dbReference type="Proteomes" id="UP000612855"/>
    </source>
</evidence>
<evidence type="ECO:0000313" key="1">
    <source>
        <dbReference type="EMBL" id="GGE16192.1"/>
    </source>
</evidence>
<dbReference type="Proteomes" id="UP000612855">
    <property type="component" value="Unassembled WGS sequence"/>
</dbReference>
<dbReference type="InterPro" id="IPR043138">
    <property type="entry name" value="GGT_lsub"/>
</dbReference>
<dbReference type="PANTHER" id="PTHR43881">
    <property type="entry name" value="GAMMA-GLUTAMYLTRANSPEPTIDASE (AFU_ORTHOLOGUE AFUA_4G13580)"/>
    <property type="match status" value="1"/>
</dbReference>
<dbReference type="Pfam" id="PF01019">
    <property type="entry name" value="G_glu_transpept"/>
    <property type="match status" value="1"/>
</dbReference>
<proteinExistence type="predicted"/>
<reference evidence="2" key="1">
    <citation type="journal article" date="2019" name="Int. J. Syst. Evol. Microbiol.">
        <title>The Global Catalogue of Microorganisms (GCM) 10K type strain sequencing project: providing services to taxonomists for standard genome sequencing and annotation.</title>
        <authorList>
            <consortium name="The Broad Institute Genomics Platform"/>
            <consortium name="The Broad Institute Genome Sequencing Center for Infectious Disease"/>
            <person name="Wu L."/>
            <person name="Ma J."/>
        </authorList>
    </citation>
    <scope>NUCLEOTIDE SEQUENCE [LARGE SCALE GENOMIC DNA]</scope>
    <source>
        <strain evidence="2">CGMCC 1.12664</strain>
    </source>
</reference>
<dbReference type="Gene3D" id="3.60.20.40">
    <property type="match status" value="1"/>
</dbReference>
<comment type="caution">
    <text evidence="1">The sequence shown here is derived from an EMBL/GenBank/DDBJ whole genome shotgun (WGS) entry which is preliminary data.</text>
</comment>
<dbReference type="AlphaFoldDB" id="A0A916ZXK8"/>
<dbReference type="PANTHER" id="PTHR43881:SF5">
    <property type="entry name" value="GAMMA-GLUTAMYLTRANSPEPTIDASE"/>
    <property type="match status" value="1"/>
</dbReference>
<dbReference type="PRINTS" id="PR01210">
    <property type="entry name" value="GGTRANSPTASE"/>
</dbReference>
<keyword evidence="2" id="KW-1185">Reference proteome</keyword>
<dbReference type="RefSeq" id="WP_188475699.1">
    <property type="nucleotide sequence ID" value="NZ_BMFJ01000001.1"/>
</dbReference>
<organism evidence="1 2">
    <name type="scientific">Primorskyibacter flagellatus</name>
    <dbReference type="NCBI Taxonomy" id="1387277"/>
    <lineage>
        <taxon>Bacteria</taxon>
        <taxon>Pseudomonadati</taxon>
        <taxon>Pseudomonadota</taxon>
        <taxon>Alphaproteobacteria</taxon>
        <taxon>Rhodobacterales</taxon>
        <taxon>Roseobacteraceae</taxon>
        <taxon>Primorskyibacter</taxon>
    </lineage>
</organism>
<dbReference type="SUPFAM" id="SSF56235">
    <property type="entry name" value="N-terminal nucleophile aminohydrolases (Ntn hydrolases)"/>
    <property type="match status" value="1"/>
</dbReference>
<sequence length="519" mass="53751">MYSATGRSGAIAAPHAAAARTGLSVLQDGGSAIEAMVAAAATIAVTYPHMNGIGGDGFWLVSRADGTVTGISAAGRAAALATAARYAEGIPARGPQAALTVPTAIAGWQAALDLMPTRMPLSRLLRDAITWAGEGSPVTESQSRHTSAKLPDLIGQPGFAEIFAPSGTAPEAGVILANPALAQTLDRMARLGLRDFYDGETAAQHGAWLAEVGSPLRAGDLAAARAEVVMPLSAQIRSGTLWNMPPPTQGAASLMILGVLDRLGGVVSDGTDLVHRVVEATKPAFRLRNDLIGDPDHMTVRPGDWLTDAALAAMAGGIDLTRAAPWPDPPRDGGTIWMGASDRDGTMVSYIQSVFWEFGSGIVCPATGVLFQNRGAAFSLAEGPNVLRPGARPFHTLNPAMARLSDGRRIAYGTMGGEGQPQTQAAIFARHVMLGQPLGQAIDAPRWLLGRTWGEDSTTLKLEARFGGVIDDLAALGHETEAIADYSDLTGHAGAVVLHPDGTVEAAHDPRADGGGMAW</sequence>
<dbReference type="EMBL" id="BMFJ01000001">
    <property type="protein sequence ID" value="GGE16192.1"/>
    <property type="molecule type" value="Genomic_DNA"/>
</dbReference>
<protein>
    <submittedName>
        <fullName evidence="1">Gamma-glutamyltransferase</fullName>
    </submittedName>
</protein>
<name>A0A916ZXK8_9RHOB</name>
<dbReference type="InterPro" id="IPR043137">
    <property type="entry name" value="GGT_ssub_C"/>
</dbReference>
<dbReference type="Gene3D" id="1.10.246.130">
    <property type="match status" value="1"/>
</dbReference>
<accession>A0A916ZXK8</accession>
<gene>
    <name evidence="1" type="ORF">GCM10011360_01200</name>
</gene>
<dbReference type="InterPro" id="IPR029055">
    <property type="entry name" value="Ntn_hydrolases_N"/>
</dbReference>